<dbReference type="InterPro" id="IPR036388">
    <property type="entry name" value="WH-like_DNA-bd_sf"/>
</dbReference>
<accession>A0ABP8DS17</accession>
<evidence type="ECO:0000313" key="2">
    <source>
        <dbReference type="EMBL" id="GAA4262802.1"/>
    </source>
</evidence>
<keyword evidence="3" id="KW-1185">Reference proteome</keyword>
<protein>
    <recommendedName>
        <fullName evidence="1">HTH luxR-type domain-containing protein</fullName>
    </recommendedName>
</protein>
<evidence type="ECO:0000313" key="3">
    <source>
        <dbReference type="Proteomes" id="UP001500620"/>
    </source>
</evidence>
<comment type="caution">
    <text evidence="2">The sequence shown here is derived from an EMBL/GenBank/DDBJ whole genome shotgun (WGS) entry which is preliminary data.</text>
</comment>
<gene>
    <name evidence="2" type="ORF">GCM10022255_101590</name>
</gene>
<feature type="domain" description="HTH luxR-type" evidence="1">
    <location>
        <begin position="21"/>
        <end position="51"/>
    </location>
</feature>
<proteinExistence type="predicted"/>
<evidence type="ECO:0000259" key="1">
    <source>
        <dbReference type="PROSITE" id="PS50043"/>
    </source>
</evidence>
<name>A0ABP8DS17_9ACTN</name>
<dbReference type="InterPro" id="IPR000792">
    <property type="entry name" value="Tscrpt_reg_LuxR_C"/>
</dbReference>
<sequence>MTEELCTVPLRAAGVAVTTRPGTRTATLTAQERQIAELAATGLTNKQMANS</sequence>
<organism evidence="2 3">
    <name type="scientific">Dactylosporangium darangshiense</name>
    <dbReference type="NCBI Taxonomy" id="579108"/>
    <lineage>
        <taxon>Bacteria</taxon>
        <taxon>Bacillati</taxon>
        <taxon>Actinomycetota</taxon>
        <taxon>Actinomycetes</taxon>
        <taxon>Micromonosporales</taxon>
        <taxon>Micromonosporaceae</taxon>
        <taxon>Dactylosporangium</taxon>
    </lineage>
</organism>
<dbReference type="InterPro" id="IPR016032">
    <property type="entry name" value="Sig_transdc_resp-reg_C-effctor"/>
</dbReference>
<dbReference type="Proteomes" id="UP001500620">
    <property type="component" value="Unassembled WGS sequence"/>
</dbReference>
<dbReference type="Gene3D" id="1.10.10.10">
    <property type="entry name" value="Winged helix-like DNA-binding domain superfamily/Winged helix DNA-binding domain"/>
    <property type="match status" value="1"/>
</dbReference>
<dbReference type="SUPFAM" id="SSF46894">
    <property type="entry name" value="C-terminal effector domain of the bipartite response regulators"/>
    <property type="match status" value="1"/>
</dbReference>
<reference evidence="3" key="1">
    <citation type="journal article" date="2019" name="Int. J. Syst. Evol. Microbiol.">
        <title>The Global Catalogue of Microorganisms (GCM) 10K type strain sequencing project: providing services to taxonomists for standard genome sequencing and annotation.</title>
        <authorList>
            <consortium name="The Broad Institute Genomics Platform"/>
            <consortium name="The Broad Institute Genome Sequencing Center for Infectious Disease"/>
            <person name="Wu L."/>
            <person name="Ma J."/>
        </authorList>
    </citation>
    <scope>NUCLEOTIDE SEQUENCE [LARGE SCALE GENOMIC DNA]</scope>
    <source>
        <strain evidence="3">JCM 17441</strain>
    </source>
</reference>
<dbReference type="EMBL" id="BAABAT010000055">
    <property type="protein sequence ID" value="GAA4262802.1"/>
    <property type="molecule type" value="Genomic_DNA"/>
</dbReference>
<dbReference type="RefSeq" id="WP_380138342.1">
    <property type="nucleotide sequence ID" value="NZ_JBHTFY010000001.1"/>
</dbReference>
<dbReference type="PROSITE" id="PS50043">
    <property type="entry name" value="HTH_LUXR_2"/>
    <property type="match status" value="1"/>
</dbReference>